<evidence type="ECO:0000259" key="4">
    <source>
        <dbReference type="PROSITE" id="PS50897"/>
    </source>
</evidence>
<evidence type="ECO:0000313" key="6">
    <source>
        <dbReference type="Proteomes" id="UP000698800"/>
    </source>
</evidence>
<organism evidence="5 6">
    <name type="scientific">Glutinoglossum americanum</name>
    <dbReference type="NCBI Taxonomy" id="1670608"/>
    <lineage>
        <taxon>Eukaryota</taxon>
        <taxon>Fungi</taxon>
        <taxon>Dikarya</taxon>
        <taxon>Ascomycota</taxon>
        <taxon>Pezizomycotina</taxon>
        <taxon>Geoglossomycetes</taxon>
        <taxon>Geoglossales</taxon>
        <taxon>Geoglossaceae</taxon>
        <taxon>Glutinoglossum</taxon>
    </lineage>
</organism>
<dbReference type="SMART" id="SM00449">
    <property type="entry name" value="SPRY"/>
    <property type="match status" value="1"/>
</dbReference>
<gene>
    <name evidence="5" type="ORF">FGG08_002607</name>
</gene>
<feature type="region of interest" description="Disordered" evidence="2">
    <location>
        <begin position="117"/>
        <end position="142"/>
    </location>
</feature>
<dbReference type="InterPro" id="IPR050618">
    <property type="entry name" value="Ubq-SigPath_Reg"/>
</dbReference>
<dbReference type="AlphaFoldDB" id="A0A9P8L4B6"/>
<dbReference type="InterPro" id="IPR035782">
    <property type="entry name" value="SPRY_RanBP9/10"/>
</dbReference>
<dbReference type="PROSITE" id="PS50896">
    <property type="entry name" value="LISH"/>
    <property type="match status" value="1"/>
</dbReference>
<dbReference type="Pfam" id="PF10607">
    <property type="entry name" value="CTLH"/>
    <property type="match status" value="1"/>
</dbReference>
<feature type="domain" description="CTLH" evidence="4">
    <location>
        <begin position="425"/>
        <end position="482"/>
    </location>
</feature>
<protein>
    <recommendedName>
        <fullName evidence="7">Protein SSH4</fullName>
    </recommendedName>
</protein>
<keyword evidence="6" id="KW-1185">Reference proteome</keyword>
<dbReference type="InterPro" id="IPR003877">
    <property type="entry name" value="SPRY_dom"/>
</dbReference>
<dbReference type="EMBL" id="JAGHQL010000041">
    <property type="protein sequence ID" value="KAH0542999.1"/>
    <property type="molecule type" value="Genomic_DNA"/>
</dbReference>
<reference evidence="5" key="1">
    <citation type="submission" date="2021-03" db="EMBL/GenBank/DDBJ databases">
        <title>Comparative genomics and phylogenomic investigation of the class Geoglossomycetes provide insights into ecological specialization and systematics.</title>
        <authorList>
            <person name="Melie T."/>
            <person name="Pirro S."/>
            <person name="Miller A.N."/>
            <person name="Quandt A."/>
        </authorList>
    </citation>
    <scope>NUCLEOTIDE SEQUENCE</scope>
    <source>
        <strain evidence="5">GBOQ0MN5Z8</strain>
    </source>
</reference>
<accession>A0A9P8L4B6</accession>
<dbReference type="Gene3D" id="2.60.120.920">
    <property type="match status" value="1"/>
</dbReference>
<evidence type="ECO:0000313" key="5">
    <source>
        <dbReference type="EMBL" id="KAH0542999.1"/>
    </source>
</evidence>
<dbReference type="OrthoDB" id="25503at2759"/>
<dbReference type="PROSITE" id="PS50897">
    <property type="entry name" value="CTLH"/>
    <property type="match status" value="1"/>
</dbReference>
<name>A0A9P8L4B6_9PEZI</name>
<dbReference type="InterPro" id="IPR013320">
    <property type="entry name" value="ConA-like_dom_sf"/>
</dbReference>
<dbReference type="Pfam" id="PF00622">
    <property type="entry name" value="SPRY"/>
    <property type="match status" value="1"/>
</dbReference>
<comment type="caution">
    <text evidence="5">The sequence shown here is derived from an EMBL/GenBank/DDBJ whole genome shotgun (WGS) entry which is preliminary data.</text>
</comment>
<dbReference type="InterPro" id="IPR001870">
    <property type="entry name" value="B30.2/SPRY"/>
</dbReference>
<dbReference type="InterPro" id="IPR006595">
    <property type="entry name" value="CTLH_C"/>
</dbReference>
<dbReference type="SUPFAM" id="SSF49899">
    <property type="entry name" value="Concanavalin A-like lectins/glucanases"/>
    <property type="match status" value="1"/>
</dbReference>
<evidence type="ECO:0000256" key="2">
    <source>
        <dbReference type="SAM" id="MobiDB-lite"/>
    </source>
</evidence>
<dbReference type="SMART" id="SM00757">
    <property type="entry name" value="CRA"/>
    <property type="match status" value="1"/>
</dbReference>
<dbReference type="InterPro" id="IPR043136">
    <property type="entry name" value="B30.2/SPRY_sf"/>
</dbReference>
<comment type="function">
    <text evidence="1">Involved in the proteasome-dependent degradation of fructose-1,6-bisphosphatase.</text>
</comment>
<proteinExistence type="predicted"/>
<dbReference type="InterPro" id="IPR024964">
    <property type="entry name" value="CTLH/CRA"/>
</dbReference>
<dbReference type="PROSITE" id="PS50188">
    <property type="entry name" value="B302_SPRY"/>
    <property type="match status" value="1"/>
</dbReference>
<feature type="compositionally biased region" description="Low complexity" evidence="2">
    <location>
        <begin position="121"/>
        <end position="140"/>
    </location>
</feature>
<dbReference type="CDD" id="cd12909">
    <property type="entry name" value="SPRY_RanBP9_10"/>
    <property type="match status" value="1"/>
</dbReference>
<sequence>MPLSGASTIYQQPSRAGGFSHLLQQEPATGRYFQQHNPMIHSRNPPRALDIEMYSGAGSISVPGSLGRGSNHLSQTSNGSGISGASHTQFITPSYLRNSSYAQRLAEAHRARLNTHSHGLSTHSSNAGSLSTSSSSANLHKMAPSHRGMTYDIIEKEPQTNGEGLMPLPSRWSDNDKLTGIDVLADGLEVRFVGPGKSNQDHDAAAVRADHAMPPQCGMFYYEVTIICRGKEGLIGIGFCGPNVSLNRLPGWEPDSWGYHGDDGRLFCCQSSGKDYGPQFSSNDVIGCGINFRTGCGFFTKNGTWLGTAFRDIKGKVYPAVGMKKPGEHIRVNFGQSPFVYDIDSLMAAEKELIDSEIEATSVASLHPPLSETSLIQALVAQYLAHDGYVETARAFGEEVRTEAMALQCGRRSSTKGLEPKEDFDAINRQRIRTAILDGDIDRALKYTNAYYPTVLRDNEQIYFRLRCRKFIEMSRQCSELLTLARSSPKNSDSLDGLHNDLYDDDVFEQEMEQEMELDDQLQNGSDWDRMETEEGDIHMRYTNLTQDTLHYGQLLQSEFRGDSRKEVKRALEETFSLLAYEDPKNSVVAHLLEPSGRVPVAEELNSAILVSLGKSSSAALERLCQQTEVLVNDIGEDGGVGAFINIQHEFLSC</sequence>
<dbReference type="SMART" id="SM00668">
    <property type="entry name" value="CTLH"/>
    <property type="match status" value="1"/>
</dbReference>
<evidence type="ECO:0000259" key="3">
    <source>
        <dbReference type="PROSITE" id="PS50188"/>
    </source>
</evidence>
<evidence type="ECO:0008006" key="7">
    <source>
        <dbReference type="Google" id="ProtNLM"/>
    </source>
</evidence>
<evidence type="ECO:0000256" key="1">
    <source>
        <dbReference type="ARBA" id="ARBA00002343"/>
    </source>
</evidence>
<dbReference type="Proteomes" id="UP000698800">
    <property type="component" value="Unassembled WGS sequence"/>
</dbReference>
<dbReference type="PANTHER" id="PTHR12864">
    <property type="entry name" value="RAN BINDING PROTEIN 9-RELATED"/>
    <property type="match status" value="1"/>
</dbReference>
<feature type="domain" description="B30.2/SPRY" evidence="3">
    <location>
        <begin position="150"/>
        <end position="339"/>
    </location>
</feature>
<dbReference type="InterPro" id="IPR013144">
    <property type="entry name" value="CRA_dom"/>
</dbReference>
<dbReference type="InterPro" id="IPR006594">
    <property type="entry name" value="LisH"/>
</dbReference>